<evidence type="ECO:0000256" key="4">
    <source>
        <dbReference type="ARBA" id="ARBA00005359"/>
    </source>
</evidence>
<feature type="binding site" evidence="11">
    <location>
        <position position="171"/>
    </location>
    <ligand>
        <name>FMN</name>
        <dbReference type="ChEBI" id="CHEBI:58210"/>
    </ligand>
</feature>
<dbReference type="PANTHER" id="PTHR48109">
    <property type="entry name" value="DIHYDROOROTATE DEHYDROGENASE (QUINONE), MITOCHONDRIAL-RELATED"/>
    <property type="match status" value="1"/>
</dbReference>
<feature type="domain" description="Dihydroorotate dehydrogenase catalytic" evidence="12">
    <location>
        <begin position="46"/>
        <end position="335"/>
    </location>
</feature>
<evidence type="ECO:0000313" key="14">
    <source>
        <dbReference type="Proteomes" id="UP000614272"/>
    </source>
</evidence>
<evidence type="ECO:0000256" key="5">
    <source>
        <dbReference type="ARBA" id="ARBA00022630"/>
    </source>
</evidence>
<comment type="subunit">
    <text evidence="11">Monomer.</text>
</comment>
<dbReference type="Proteomes" id="UP000614272">
    <property type="component" value="Unassembled WGS sequence"/>
</dbReference>
<comment type="function">
    <text evidence="1 11">Catalyzes the conversion of dihydroorotate to orotate with quinone as electron acceptor.</text>
</comment>
<dbReference type="PANTHER" id="PTHR48109:SF4">
    <property type="entry name" value="DIHYDROOROTATE DEHYDROGENASE (QUINONE), MITOCHONDRIAL"/>
    <property type="match status" value="1"/>
</dbReference>
<proteinExistence type="inferred from homology"/>
<comment type="caution">
    <text evidence="13">The sequence shown here is derived from an EMBL/GenBank/DDBJ whole genome shotgun (WGS) entry which is preliminary data.</text>
</comment>
<dbReference type="NCBIfam" id="NF003652">
    <property type="entry name" value="PRK05286.2-5"/>
    <property type="match status" value="1"/>
</dbReference>
<keyword evidence="14" id="KW-1185">Reference proteome</keyword>
<feature type="binding site" evidence="11">
    <location>
        <begin position="317"/>
        <end position="318"/>
    </location>
    <ligand>
        <name>FMN</name>
        <dbReference type="ChEBI" id="CHEBI:58210"/>
    </ligand>
</feature>
<comment type="similarity">
    <text evidence="4 11">Belongs to the dihydroorotate dehydrogenase family. Type 2 subfamily.</text>
</comment>
<gene>
    <name evidence="11 13" type="primary">pyrD</name>
    <name evidence="13" type="ORF">GCM10011357_05370</name>
</gene>
<keyword evidence="9 11" id="KW-0472">Membrane</keyword>
<dbReference type="EMBL" id="BMGJ01000002">
    <property type="protein sequence ID" value="GGD52448.1"/>
    <property type="molecule type" value="Genomic_DNA"/>
</dbReference>
<evidence type="ECO:0000256" key="10">
    <source>
        <dbReference type="ARBA" id="ARBA00048639"/>
    </source>
</evidence>
<dbReference type="RefSeq" id="WP_099033256.1">
    <property type="nucleotide sequence ID" value="NZ_BMGJ01000002.1"/>
</dbReference>
<feature type="binding site" evidence="11">
    <location>
        <position position="65"/>
    </location>
    <ligand>
        <name>substrate</name>
    </ligand>
</feature>
<dbReference type="InterPro" id="IPR050074">
    <property type="entry name" value="DHO_dehydrogenase"/>
</dbReference>
<accession>A0ABQ1QZT7</accession>
<feature type="binding site" evidence="11">
    <location>
        <position position="296"/>
    </location>
    <ligand>
        <name>FMN</name>
        <dbReference type="ChEBI" id="CHEBI:58210"/>
    </ligand>
</feature>
<dbReference type="InterPro" id="IPR001295">
    <property type="entry name" value="Dihydroorotate_DH_CS"/>
</dbReference>
<comment type="subcellular location">
    <subcellularLocation>
        <location evidence="11">Cell membrane</location>
        <topology evidence="11">Peripheral membrane protein</topology>
    </subcellularLocation>
    <subcellularLocation>
        <location evidence="2">Membrane</location>
    </subcellularLocation>
</comment>
<evidence type="ECO:0000256" key="8">
    <source>
        <dbReference type="ARBA" id="ARBA00023002"/>
    </source>
</evidence>
<dbReference type="NCBIfam" id="NF003645">
    <property type="entry name" value="PRK05286.1-2"/>
    <property type="match status" value="1"/>
</dbReference>
<evidence type="ECO:0000256" key="2">
    <source>
        <dbReference type="ARBA" id="ARBA00004370"/>
    </source>
</evidence>
<feature type="binding site" evidence="11">
    <location>
        <begin position="245"/>
        <end position="246"/>
    </location>
    <ligand>
        <name>substrate</name>
    </ligand>
</feature>
<keyword evidence="8 11" id="KW-0560">Oxidoreductase</keyword>
<feature type="binding site" evidence="11">
    <location>
        <position position="244"/>
    </location>
    <ligand>
        <name>FMN</name>
        <dbReference type="ChEBI" id="CHEBI:58210"/>
    </ligand>
</feature>
<evidence type="ECO:0000259" key="12">
    <source>
        <dbReference type="Pfam" id="PF01180"/>
    </source>
</evidence>
<feature type="active site" description="Nucleophile" evidence="11">
    <location>
        <position position="174"/>
    </location>
</feature>
<comment type="pathway">
    <text evidence="3 11">Pyrimidine metabolism; UMP biosynthesis via de novo pathway; orotate from (S)-dihydroorotate (quinone route): step 1/1.</text>
</comment>
<dbReference type="InterPro" id="IPR013785">
    <property type="entry name" value="Aldolase_TIM"/>
</dbReference>
<dbReference type="NCBIfam" id="NF003646">
    <property type="entry name" value="PRK05286.1-4"/>
    <property type="match status" value="1"/>
</dbReference>
<feature type="binding site" evidence="11">
    <location>
        <begin position="110"/>
        <end position="114"/>
    </location>
    <ligand>
        <name>substrate</name>
    </ligand>
</feature>
<organism evidence="13 14">
    <name type="scientific">Lacimicrobium alkaliphilum</name>
    <dbReference type="NCBI Taxonomy" id="1526571"/>
    <lineage>
        <taxon>Bacteria</taxon>
        <taxon>Pseudomonadati</taxon>
        <taxon>Pseudomonadota</taxon>
        <taxon>Gammaproteobacteria</taxon>
        <taxon>Alteromonadales</taxon>
        <taxon>Alteromonadaceae</taxon>
        <taxon>Lacimicrobium</taxon>
    </lineage>
</organism>
<feature type="binding site" evidence="11">
    <location>
        <position position="267"/>
    </location>
    <ligand>
        <name>FMN</name>
        <dbReference type="ChEBI" id="CHEBI:58210"/>
    </ligand>
</feature>
<reference evidence="14" key="1">
    <citation type="journal article" date="2019" name="Int. J. Syst. Evol. Microbiol.">
        <title>The Global Catalogue of Microorganisms (GCM) 10K type strain sequencing project: providing services to taxonomists for standard genome sequencing and annotation.</title>
        <authorList>
            <consortium name="The Broad Institute Genomics Platform"/>
            <consortium name="The Broad Institute Genome Sequencing Center for Infectious Disease"/>
            <person name="Wu L."/>
            <person name="Ma J."/>
        </authorList>
    </citation>
    <scope>NUCLEOTIDE SEQUENCE [LARGE SCALE GENOMIC DNA]</scope>
    <source>
        <strain evidence="14">CGMCC 1.12923</strain>
    </source>
</reference>
<feature type="binding site" evidence="11">
    <location>
        <position position="171"/>
    </location>
    <ligand>
        <name>substrate</name>
    </ligand>
</feature>
<dbReference type="Pfam" id="PF01180">
    <property type="entry name" value="DHO_dh"/>
    <property type="match status" value="1"/>
</dbReference>
<dbReference type="CDD" id="cd04738">
    <property type="entry name" value="DHOD_2_like"/>
    <property type="match status" value="1"/>
</dbReference>
<feature type="binding site" evidence="11">
    <location>
        <position position="138"/>
    </location>
    <ligand>
        <name>FMN</name>
        <dbReference type="ChEBI" id="CHEBI:58210"/>
    </ligand>
</feature>
<protein>
    <recommendedName>
        <fullName evidence="11">Dihydroorotate dehydrogenase (quinone)</fullName>
        <ecNumber evidence="11">1.3.5.2</ecNumber>
    </recommendedName>
    <alternativeName>
        <fullName evidence="11">DHOdehase</fullName>
        <shortName evidence="11">DHOD</shortName>
        <shortName evidence="11">DHODase</shortName>
    </alternativeName>
    <alternativeName>
        <fullName evidence="11">Dihydroorotate oxidase</fullName>
    </alternativeName>
</protein>
<evidence type="ECO:0000256" key="9">
    <source>
        <dbReference type="ARBA" id="ARBA00023136"/>
    </source>
</evidence>
<evidence type="ECO:0000256" key="6">
    <source>
        <dbReference type="ARBA" id="ARBA00022643"/>
    </source>
</evidence>
<dbReference type="InterPro" id="IPR005720">
    <property type="entry name" value="Dihydroorotate_DH_cat"/>
</dbReference>
<dbReference type="NCBIfam" id="TIGR01036">
    <property type="entry name" value="pyrD_sub2"/>
    <property type="match status" value="1"/>
</dbReference>
<evidence type="ECO:0000313" key="13">
    <source>
        <dbReference type="EMBL" id="GGD52448.1"/>
    </source>
</evidence>
<evidence type="ECO:0000256" key="3">
    <source>
        <dbReference type="ARBA" id="ARBA00005161"/>
    </source>
</evidence>
<feature type="binding site" evidence="11">
    <location>
        <position position="216"/>
    </location>
    <ligand>
        <name>FMN</name>
        <dbReference type="ChEBI" id="CHEBI:58210"/>
    </ligand>
</feature>
<evidence type="ECO:0000256" key="11">
    <source>
        <dbReference type="HAMAP-Rule" id="MF_00225"/>
    </source>
</evidence>
<feature type="binding site" evidence="11">
    <location>
        <begin position="61"/>
        <end position="65"/>
    </location>
    <ligand>
        <name>FMN</name>
        <dbReference type="ChEBI" id="CHEBI:58210"/>
    </ligand>
</feature>
<name>A0ABQ1QZT7_9ALTE</name>
<evidence type="ECO:0000256" key="7">
    <source>
        <dbReference type="ARBA" id="ARBA00022975"/>
    </source>
</evidence>
<feature type="binding site" evidence="11">
    <location>
        <position position="176"/>
    </location>
    <ligand>
        <name>substrate</name>
    </ligand>
</feature>
<dbReference type="PIRSF" id="PIRSF000164">
    <property type="entry name" value="DHO_oxidase"/>
    <property type="match status" value="1"/>
</dbReference>
<sequence>MYTFLRDLLFRLDAEASHDLSMSFLKHSQHNFLTGLYSQKLAPKPVQVLGMNFPNPVGLAAGLDKNGECIDAFAAMGFGFIEIGTVTPRPQPGNDKPRLFRLPQSQAIINRMGFNNKGVDYLVEQVKQSEYHGILGINIGKNKTTPEEQALDDYIMCLNKVYTHASYVTINISSPNTPGLRNLQYGEALDSLLSGLKLQQQKLAQQHGKYVPVLVKIAPDLSDEELEDIARCLIQSGMDGVIATNTTLNRDKVKGQLHAQESGGLSGSPLTDQSQLIASKLKKALQGSMPIIGVGGIDSPDAAKARMEAGSDLIQIYSSLIYQGPELIAKILKGL</sequence>
<dbReference type="EC" id="1.3.5.2" evidence="11"/>
<dbReference type="HAMAP" id="MF_00225">
    <property type="entry name" value="DHO_dh_type2"/>
    <property type="match status" value="1"/>
</dbReference>
<dbReference type="PROSITE" id="PS00911">
    <property type="entry name" value="DHODEHASE_1"/>
    <property type="match status" value="1"/>
</dbReference>
<evidence type="ECO:0000256" key="1">
    <source>
        <dbReference type="ARBA" id="ARBA00003125"/>
    </source>
</evidence>
<comment type="cofactor">
    <cofactor evidence="11">
        <name>FMN</name>
        <dbReference type="ChEBI" id="CHEBI:58210"/>
    </cofactor>
    <text evidence="11">Binds 1 FMN per subunit.</text>
</comment>
<feature type="binding site" evidence="11">
    <location>
        <position position="85"/>
    </location>
    <ligand>
        <name>FMN</name>
        <dbReference type="ChEBI" id="CHEBI:58210"/>
    </ligand>
</feature>
<keyword evidence="7 11" id="KW-0665">Pyrimidine biosynthesis</keyword>
<dbReference type="NCBIfam" id="NF003644">
    <property type="entry name" value="PRK05286.1-1"/>
    <property type="match status" value="1"/>
</dbReference>
<dbReference type="Gene3D" id="3.20.20.70">
    <property type="entry name" value="Aldolase class I"/>
    <property type="match status" value="1"/>
</dbReference>
<keyword evidence="11" id="KW-1003">Cell membrane</keyword>
<dbReference type="InterPro" id="IPR012135">
    <property type="entry name" value="Dihydroorotate_DH_1_2"/>
</dbReference>
<dbReference type="InterPro" id="IPR005719">
    <property type="entry name" value="Dihydroorotate_DH_2"/>
</dbReference>
<keyword evidence="5 11" id="KW-0285">Flavoprotein</keyword>
<dbReference type="SUPFAM" id="SSF51395">
    <property type="entry name" value="FMN-linked oxidoreductases"/>
    <property type="match status" value="1"/>
</dbReference>
<keyword evidence="6 11" id="KW-0288">FMN</keyword>
<comment type="catalytic activity">
    <reaction evidence="10 11">
        <text>(S)-dihydroorotate + a quinone = orotate + a quinol</text>
        <dbReference type="Rhea" id="RHEA:30187"/>
        <dbReference type="ChEBI" id="CHEBI:24646"/>
        <dbReference type="ChEBI" id="CHEBI:30839"/>
        <dbReference type="ChEBI" id="CHEBI:30864"/>
        <dbReference type="ChEBI" id="CHEBI:132124"/>
        <dbReference type="EC" id="1.3.5.2"/>
    </reaction>
</comment>